<keyword evidence="5" id="KW-0408">Iron</keyword>
<dbReference type="GO" id="GO:0036199">
    <property type="term" value="F:cholest-4-en-3-one 26-monooxygenase activity"/>
    <property type="evidence" value="ECO:0007669"/>
    <property type="project" value="UniProtKB-EC"/>
</dbReference>
<dbReference type="GO" id="GO:0006707">
    <property type="term" value="P:cholesterol catabolic process"/>
    <property type="evidence" value="ECO:0007669"/>
    <property type="project" value="TreeGrafter"/>
</dbReference>
<keyword evidence="3" id="KW-0479">Metal-binding</keyword>
<dbReference type="PANTHER" id="PTHR46696:SF4">
    <property type="entry name" value="BIOTIN BIOSYNTHESIS CYTOCHROME P450"/>
    <property type="match status" value="1"/>
</dbReference>
<dbReference type="EC" id="1.14.15.29" evidence="7"/>
<keyword evidence="6 7" id="KW-0503">Monooxygenase</keyword>
<evidence type="ECO:0000256" key="4">
    <source>
        <dbReference type="ARBA" id="ARBA00023002"/>
    </source>
</evidence>
<dbReference type="AlphaFoldDB" id="A0A840P4L4"/>
<dbReference type="FunFam" id="1.10.630.10:FF:000018">
    <property type="entry name" value="Cytochrome P450 monooxygenase"/>
    <property type="match status" value="1"/>
</dbReference>
<dbReference type="GO" id="GO:0008395">
    <property type="term" value="F:steroid hydroxylase activity"/>
    <property type="evidence" value="ECO:0007669"/>
    <property type="project" value="TreeGrafter"/>
</dbReference>
<dbReference type="RefSeq" id="WP_185049848.1">
    <property type="nucleotide sequence ID" value="NZ_BAABIX010000005.1"/>
</dbReference>
<dbReference type="GO" id="GO:0020037">
    <property type="term" value="F:heme binding"/>
    <property type="evidence" value="ECO:0007669"/>
    <property type="project" value="InterPro"/>
</dbReference>
<comment type="caution">
    <text evidence="7">The sequence shown here is derived from an EMBL/GenBank/DDBJ whole genome shotgun (WGS) entry which is preliminary data.</text>
</comment>
<dbReference type="GO" id="GO:0005506">
    <property type="term" value="F:iron ion binding"/>
    <property type="evidence" value="ECO:0007669"/>
    <property type="project" value="InterPro"/>
</dbReference>
<dbReference type="InterPro" id="IPR001128">
    <property type="entry name" value="Cyt_P450"/>
</dbReference>
<evidence type="ECO:0000256" key="6">
    <source>
        <dbReference type="ARBA" id="ARBA00023033"/>
    </source>
</evidence>
<reference evidence="7 8" key="1">
    <citation type="submission" date="2020-08" db="EMBL/GenBank/DDBJ databases">
        <title>Genomic Encyclopedia of Type Strains, Phase IV (KMG-IV): sequencing the most valuable type-strain genomes for metagenomic binning, comparative biology and taxonomic classification.</title>
        <authorList>
            <person name="Goeker M."/>
        </authorList>
    </citation>
    <scope>NUCLEOTIDE SEQUENCE [LARGE SCALE GENOMIC DNA]</scope>
    <source>
        <strain evidence="7 8">DSM 45615</strain>
    </source>
</reference>
<dbReference type="Pfam" id="PF00067">
    <property type="entry name" value="p450"/>
    <property type="match status" value="1"/>
</dbReference>
<evidence type="ECO:0000256" key="3">
    <source>
        <dbReference type="ARBA" id="ARBA00022723"/>
    </source>
</evidence>
<name>A0A840P4L4_9ACTN</name>
<evidence type="ECO:0000256" key="1">
    <source>
        <dbReference type="ARBA" id="ARBA00010617"/>
    </source>
</evidence>
<dbReference type="InterPro" id="IPR002397">
    <property type="entry name" value="Cyt_P450_B"/>
</dbReference>
<dbReference type="CDD" id="cd11033">
    <property type="entry name" value="CYP142-like"/>
    <property type="match status" value="1"/>
</dbReference>
<dbReference type="EMBL" id="JACHGN010000005">
    <property type="protein sequence ID" value="MBB5132843.1"/>
    <property type="molecule type" value="Genomic_DNA"/>
</dbReference>
<evidence type="ECO:0000313" key="8">
    <source>
        <dbReference type="Proteomes" id="UP000578449"/>
    </source>
</evidence>
<dbReference type="PRINTS" id="PR00359">
    <property type="entry name" value="BP450"/>
</dbReference>
<keyword evidence="8" id="KW-1185">Reference proteome</keyword>
<sequence length="390" mass="43658">MGPDIDIFSADRYERGVPHEQFAWLRRNAPVYWHPDPGGPGFWAVTRHADVTHVSRHPELFSSHRRSSLLYERSGELLERDRLIMLNQDPPRHTATRAVVNRGFTPRAIGRLEDRIRKICHDLLDRVSGEADFVADIAAPLPLHVICELLGAPAEDRESIFAWSNHLIGFEDPDLARKGAEPLRNLYEYGVRLAAARRERPGEDLVTRLVTGGEALSEAELGMFVVLLAVAGNETTRNAASGGMLAFFAHPAEWRRLLADRSLLRTLPDEIVRWVSPVIAFRRTATAATEIGGQRIAENDKVILYYTAANRDEDAFDRPGVFDIGRDPNPHVGFGGGGPHFCLGAHLARLELKVLFETLAERMPGIEQAGEPRWLRSNFISGLKRLPIRT</sequence>
<gene>
    <name evidence="7" type="ORF">HNP84_002564</name>
</gene>
<accession>A0A840P4L4</accession>
<keyword evidence="2" id="KW-0349">Heme</keyword>
<dbReference type="Gene3D" id="1.10.630.10">
    <property type="entry name" value="Cytochrome P450"/>
    <property type="match status" value="1"/>
</dbReference>
<evidence type="ECO:0000256" key="2">
    <source>
        <dbReference type="ARBA" id="ARBA00022617"/>
    </source>
</evidence>
<dbReference type="InterPro" id="IPR036396">
    <property type="entry name" value="Cyt_P450_sf"/>
</dbReference>
<evidence type="ECO:0000256" key="5">
    <source>
        <dbReference type="ARBA" id="ARBA00023004"/>
    </source>
</evidence>
<organism evidence="7 8">
    <name type="scientific">Thermocatellispora tengchongensis</name>
    <dbReference type="NCBI Taxonomy" id="1073253"/>
    <lineage>
        <taxon>Bacteria</taxon>
        <taxon>Bacillati</taxon>
        <taxon>Actinomycetota</taxon>
        <taxon>Actinomycetes</taxon>
        <taxon>Streptosporangiales</taxon>
        <taxon>Streptosporangiaceae</taxon>
        <taxon>Thermocatellispora</taxon>
    </lineage>
</organism>
<dbReference type="SUPFAM" id="SSF48264">
    <property type="entry name" value="Cytochrome P450"/>
    <property type="match status" value="1"/>
</dbReference>
<proteinExistence type="inferred from homology"/>
<keyword evidence="4 7" id="KW-0560">Oxidoreductase</keyword>
<evidence type="ECO:0000313" key="7">
    <source>
        <dbReference type="EMBL" id="MBB5132843.1"/>
    </source>
</evidence>
<comment type="similarity">
    <text evidence="1">Belongs to the cytochrome P450 family.</text>
</comment>
<protein>
    <submittedName>
        <fullName evidence="7">Cholest-4-en-3-one 26-monooxygenase</fullName>
        <ecNumber evidence="7">1.14.15.29</ecNumber>
    </submittedName>
</protein>
<dbReference type="PANTHER" id="PTHR46696">
    <property type="entry name" value="P450, PUTATIVE (EUROFUNG)-RELATED"/>
    <property type="match status" value="1"/>
</dbReference>
<dbReference type="Proteomes" id="UP000578449">
    <property type="component" value="Unassembled WGS sequence"/>
</dbReference>